<dbReference type="GO" id="GO:0016740">
    <property type="term" value="F:transferase activity"/>
    <property type="evidence" value="ECO:0007669"/>
    <property type="project" value="UniProtKB-KW"/>
</dbReference>
<name>A0A1H9FKY6_9BURK</name>
<dbReference type="InterPro" id="IPR001173">
    <property type="entry name" value="Glyco_trans_2-like"/>
</dbReference>
<evidence type="ECO:0000256" key="1">
    <source>
        <dbReference type="ARBA" id="ARBA00038494"/>
    </source>
</evidence>
<sequence>MNRPTLSVILITKNEALLIDQALASVQWADEIIVVDSGSTDATVEICRRYTDKVTVTDWPGFGAQKNRALALATGEWVLSIDADEQVSPELAQEIRATVQDAAYPVYSLPRLSSFMGRPIRHGDWWPDEIPRLFRRTQARFSDDLVHERLVFEGAAGRLQHLLLHQSIRSIEQLLGKTNSYTTGGAVRVRQAGKSCGIGTAISHAFWAFLRGYVFKRGFLDGKEGFIIALSVAENSFYKYVKASYLPPRQP</sequence>
<evidence type="ECO:0000313" key="4">
    <source>
        <dbReference type="Proteomes" id="UP000199766"/>
    </source>
</evidence>
<reference evidence="3 4" key="1">
    <citation type="submission" date="2016-10" db="EMBL/GenBank/DDBJ databases">
        <authorList>
            <person name="de Groot N.N."/>
        </authorList>
    </citation>
    <scope>NUCLEOTIDE SEQUENCE [LARGE SCALE GENOMIC DNA]</scope>
    <source>
        <strain evidence="3 4">ATCC 35958</strain>
    </source>
</reference>
<organism evidence="3 4">
    <name type="scientific">Giesbergeria anulus</name>
    <dbReference type="NCBI Taxonomy" id="180197"/>
    <lineage>
        <taxon>Bacteria</taxon>
        <taxon>Pseudomonadati</taxon>
        <taxon>Pseudomonadota</taxon>
        <taxon>Betaproteobacteria</taxon>
        <taxon>Burkholderiales</taxon>
        <taxon>Comamonadaceae</taxon>
        <taxon>Giesbergeria</taxon>
    </lineage>
</organism>
<evidence type="ECO:0000313" key="3">
    <source>
        <dbReference type="EMBL" id="SEQ38475.1"/>
    </source>
</evidence>
<dbReference type="InterPro" id="IPR029044">
    <property type="entry name" value="Nucleotide-diphossugar_trans"/>
</dbReference>
<comment type="similarity">
    <text evidence="1">Belongs to the glycosyltransferase 2 family. WaaE/KdtX subfamily.</text>
</comment>
<proteinExistence type="inferred from homology"/>
<accession>A0A1H9FKY6</accession>
<dbReference type="PANTHER" id="PTHR43630">
    <property type="entry name" value="POLY-BETA-1,6-N-ACETYL-D-GLUCOSAMINE SYNTHASE"/>
    <property type="match status" value="1"/>
</dbReference>
<keyword evidence="3" id="KW-0808">Transferase</keyword>
<evidence type="ECO:0000259" key="2">
    <source>
        <dbReference type="Pfam" id="PF00535"/>
    </source>
</evidence>
<dbReference type="STRING" id="180197.SAMN02982919_00578"/>
<dbReference type="Gene3D" id="3.90.550.10">
    <property type="entry name" value="Spore Coat Polysaccharide Biosynthesis Protein SpsA, Chain A"/>
    <property type="match status" value="1"/>
</dbReference>
<protein>
    <submittedName>
        <fullName evidence="3">Glycosyl transferase family 2</fullName>
    </submittedName>
</protein>
<dbReference type="OrthoDB" id="9815923at2"/>
<feature type="domain" description="Glycosyltransferase 2-like" evidence="2">
    <location>
        <begin position="7"/>
        <end position="141"/>
    </location>
</feature>
<dbReference type="SUPFAM" id="SSF53448">
    <property type="entry name" value="Nucleotide-diphospho-sugar transferases"/>
    <property type="match status" value="1"/>
</dbReference>
<keyword evidence="4" id="KW-1185">Reference proteome</keyword>
<dbReference type="Pfam" id="PF00535">
    <property type="entry name" value="Glycos_transf_2"/>
    <property type="match status" value="1"/>
</dbReference>
<dbReference type="Proteomes" id="UP000199766">
    <property type="component" value="Unassembled WGS sequence"/>
</dbReference>
<dbReference type="RefSeq" id="WP_091452409.1">
    <property type="nucleotide sequence ID" value="NZ_FOGD01000001.1"/>
</dbReference>
<gene>
    <name evidence="3" type="ORF">SAMN02982919_00578</name>
</gene>
<dbReference type="EMBL" id="FOGD01000001">
    <property type="protein sequence ID" value="SEQ38475.1"/>
    <property type="molecule type" value="Genomic_DNA"/>
</dbReference>
<dbReference type="CDD" id="cd02511">
    <property type="entry name" value="Beta4Glucosyltransferase"/>
    <property type="match status" value="1"/>
</dbReference>
<dbReference type="AlphaFoldDB" id="A0A1H9FKY6"/>
<dbReference type="PANTHER" id="PTHR43630:SF2">
    <property type="entry name" value="GLYCOSYLTRANSFERASE"/>
    <property type="match status" value="1"/>
</dbReference>